<evidence type="ECO:0000256" key="6">
    <source>
        <dbReference type="ARBA" id="ARBA00022840"/>
    </source>
</evidence>
<dbReference type="InterPro" id="IPR003439">
    <property type="entry name" value="ABC_transporter-like_ATP-bd"/>
</dbReference>
<evidence type="ECO:0000256" key="4">
    <source>
        <dbReference type="ARBA" id="ARBA00022692"/>
    </source>
</evidence>
<organism evidence="12 13">
    <name type="scientific">Ditylenchus destructor</name>
    <dbReference type="NCBI Taxonomy" id="166010"/>
    <lineage>
        <taxon>Eukaryota</taxon>
        <taxon>Metazoa</taxon>
        <taxon>Ecdysozoa</taxon>
        <taxon>Nematoda</taxon>
        <taxon>Chromadorea</taxon>
        <taxon>Rhabditida</taxon>
        <taxon>Tylenchina</taxon>
        <taxon>Tylenchomorpha</taxon>
        <taxon>Sphaerularioidea</taxon>
        <taxon>Anguinidae</taxon>
        <taxon>Anguininae</taxon>
        <taxon>Ditylenchus</taxon>
    </lineage>
</organism>
<dbReference type="InterPro" id="IPR017871">
    <property type="entry name" value="ABC_transporter-like_CS"/>
</dbReference>
<dbReference type="GO" id="GO:0016887">
    <property type="term" value="F:ATP hydrolysis activity"/>
    <property type="evidence" value="ECO:0007669"/>
    <property type="project" value="InterPro"/>
</dbReference>
<feature type="transmembrane region" description="Helical" evidence="9">
    <location>
        <begin position="135"/>
        <end position="158"/>
    </location>
</feature>
<keyword evidence="8 9" id="KW-0472">Membrane</keyword>
<dbReference type="GO" id="GO:0005524">
    <property type="term" value="F:ATP binding"/>
    <property type="evidence" value="ECO:0007669"/>
    <property type="project" value="UniProtKB-KW"/>
</dbReference>
<evidence type="ECO:0000259" key="10">
    <source>
        <dbReference type="PROSITE" id="PS50893"/>
    </source>
</evidence>
<dbReference type="InterPro" id="IPR011527">
    <property type="entry name" value="ABC1_TM_dom"/>
</dbReference>
<dbReference type="CDD" id="cd18577">
    <property type="entry name" value="ABC_6TM_Pgp_ABCB1_D1_like"/>
    <property type="match status" value="1"/>
</dbReference>
<feature type="transmembrane region" description="Helical" evidence="9">
    <location>
        <begin position="768"/>
        <end position="792"/>
    </location>
</feature>
<gene>
    <name evidence="12" type="ORF">DdX_08612</name>
</gene>
<proteinExistence type="inferred from homology"/>
<dbReference type="InterPro" id="IPR003593">
    <property type="entry name" value="AAA+_ATPase"/>
</dbReference>
<dbReference type="SMART" id="SM00382">
    <property type="entry name" value="AAA"/>
    <property type="match status" value="2"/>
</dbReference>
<dbReference type="InterPro" id="IPR039421">
    <property type="entry name" value="Type_1_exporter"/>
</dbReference>
<evidence type="ECO:0000256" key="1">
    <source>
        <dbReference type="ARBA" id="ARBA00004141"/>
    </source>
</evidence>
<evidence type="ECO:0000256" key="9">
    <source>
        <dbReference type="SAM" id="Phobius"/>
    </source>
</evidence>
<dbReference type="PROSITE" id="PS00211">
    <property type="entry name" value="ABC_TRANSPORTER_1"/>
    <property type="match status" value="2"/>
</dbReference>
<protein>
    <submittedName>
        <fullName evidence="12">ABC transporter transmembrane region domain-containing protein</fullName>
    </submittedName>
</protein>
<evidence type="ECO:0000256" key="8">
    <source>
        <dbReference type="ARBA" id="ARBA00023136"/>
    </source>
</evidence>
<comment type="similarity">
    <text evidence="2">Belongs to the ABC transporter superfamily. ABCB family. Multidrug resistance exporter (TC 3.A.1.201) subfamily.</text>
</comment>
<feature type="transmembrane region" description="Helical" evidence="9">
    <location>
        <begin position="812"/>
        <end position="838"/>
    </location>
</feature>
<dbReference type="FunFam" id="3.40.50.300:FF:000218">
    <property type="entry name" value="Multidrug ABC transporter ATP-binding protein"/>
    <property type="match status" value="1"/>
</dbReference>
<feature type="transmembrane region" description="Helical" evidence="9">
    <location>
        <begin position="231"/>
        <end position="256"/>
    </location>
</feature>
<dbReference type="PROSITE" id="PS50929">
    <property type="entry name" value="ABC_TM1F"/>
    <property type="match status" value="2"/>
</dbReference>
<dbReference type="SUPFAM" id="SSF90123">
    <property type="entry name" value="ABC transporter transmembrane region"/>
    <property type="match status" value="2"/>
</dbReference>
<evidence type="ECO:0000256" key="2">
    <source>
        <dbReference type="ARBA" id="ARBA00007577"/>
    </source>
</evidence>
<feature type="transmembrane region" description="Helical" evidence="9">
    <location>
        <begin position="951"/>
        <end position="976"/>
    </location>
</feature>
<dbReference type="PANTHER" id="PTHR43394">
    <property type="entry name" value="ATP-DEPENDENT PERMEASE MDL1, MITOCHONDRIAL"/>
    <property type="match status" value="1"/>
</dbReference>
<evidence type="ECO:0000256" key="5">
    <source>
        <dbReference type="ARBA" id="ARBA00022741"/>
    </source>
</evidence>
<feature type="transmembrane region" description="Helical" evidence="9">
    <location>
        <begin position="308"/>
        <end position="331"/>
    </location>
</feature>
<feature type="transmembrane region" description="Helical" evidence="9">
    <location>
        <begin position="205"/>
        <end position="225"/>
    </location>
</feature>
<reference evidence="12" key="1">
    <citation type="submission" date="2022-01" db="EMBL/GenBank/DDBJ databases">
        <title>Genome Sequence Resource for Two Populations of Ditylenchus destructor, the Migratory Endoparasitic Phytonematode.</title>
        <authorList>
            <person name="Zhang H."/>
            <person name="Lin R."/>
            <person name="Xie B."/>
        </authorList>
    </citation>
    <scope>NUCLEOTIDE SEQUENCE</scope>
    <source>
        <strain evidence="12">BazhouSP</strain>
    </source>
</reference>
<feature type="transmembrane region" description="Helical" evidence="9">
    <location>
        <begin position="59"/>
        <end position="81"/>
    </location>
</feature>
<dbReference type="Pfam" id="PF00005">
    <property type="entry name" value="ABC_tran"/>
    <property type="match status" value="2"/>
</dbReference>
<dbReference type="PROSITE" id="PS50893">
    <property type="entry name" value="ABC_TRANSPORTER_2"/>
    <property type="match status" value="2"/>
</dbReference>
<feature type="domain" description="ABC transmembrane type-1" evidence="11">
    <location>
        <begin position="63"/>
        <end position="372"/>
    </location>
</feature>
<sequence>MKSADNIPDSNDVFQSEPLLQDRVKSSFDENAKHRRHKEKPTKVPLLFLFRERTKLDSFLLCIGSAVAVLSGLSLPFLAVIMGSMTRSFVNASILLEAPNTTVNTSSGLRLFSDMYSINDFRASANIRVLQSVSIGVFLLFSSTIQVLCFLTVSENLVSRMRKRYFRSILNKEMAWHDKNPQSGTFPTVIFDDFERIKEGIGDKVALAIQYTSQFFGGFIIAFFYDWRLTLIMMSLMPLIACAGAFVGRLMSLSALREDKKYSKSMAILIEVLNTLPTVFAFNGQNGELSRYKSSLEVARFDCIMKSVYIGAGFAATFFVMFASLSLAFWIGTDFIVSGAMHPETLITVFFSVMMGSLALGRAGPQFTAVRTAQIAAVNFKECIDSEDNSKEQVCSINDNTLQSSSALAISFNNVDFAYPLRHNLTVLRNVSIDVKAGESVALVGPSGAGKSSVFALLLGLYTPLNGKITIEGTPLATMNYPQMRRKLFGYVGQEPVLFNTTIKENLKWACNSNVTDETIVAACKIAQIHNTIMQLPQGYDTIIGGSSTGITLSGGEKQRVAIARALLRNAPILLLDEATSALDSKNELLIQANAGFEGWAAGQKPTTIVIAHRLSTVSNVDRIFVMDNGQIVESGTHDELIAKKGVYFGMIENSRFIADAAKQQPNGVNINKSELAENNQNNSAINSAIKLECSDNGHQVRWNREKLEFKNECLLKDGRSSSNRETKYKTFSYRPNTEKARLLNELKETNAKPGTFLQILNEARPEWVFLLTGILFCLVQGCVFPIFSLFFTNIIETFTESSATEQQNQGHFWALMFLALGAIQAVCIFFQATLFGISSERFVRRLRVRLFSHILQMDLSFFDDPAHSPTKMCTRLATDTSNVKSTRYLKSKSRENVNEFEQIGTIALEAISNIRTVKSLALEEKLAELFDSSINTLLYRSRWKAFVQGLTYGFASSIYYFLYAASFYFAILLIMKGILLPMDVLRTLFAISFTAGTFGFAGSYFPELLKAKFAIGLIFKILHSRPKIFSDPYSKLPDDNSLCEPLSISVENVNFSYAQRREISILRDLTLKIDAGQTLGIVGLSGGGKSTLVRLLMRFYDPDGGSIKVNGIDLRKWDPIKLRSMIGWVDQEPTLFDRSIRENICYGLNKEASNEELTEVIKCANIDQLIMELPQGLDTRVGEKGSQLSAGQKQRVALARALIRNPKLLLLDEATSALDTENEKSIQQAIELSAHGRTCIIVAHRLSTLSNADLIAVLDAGSVVEIGKPSELYADGRLYRELAELQHVS</sequence>
<keyword evidence="3" id="KW-0813">Transport</keyword>
<evidence type="ECO:0000259" key="11">
    <source>
        <dbReference type="PROSITE" id="PS50929"/>
    </source>
</evidence>
<feature type="domain" description="ABC transporter" evidence="10">
    <location>
        <begin position="1049"/>
        <end position="1286"/>
    </location>
</feature>
<name>A0AAD4R0X2_9BILA</name>
<keyword evidence="4 9" id="KW-0812">Transmembrane</keyword>
<dbReference type="GO" id="GO:0015421">
    <property type="term" value="F:ABC-type oligopeptide transporter activity"/>
    <property type="evidence" value="ECO:0007669"/>
    <property type="project" value="TreeGrafter"/>
</dbReference>
<dbReference type="Gene3D" id="1.20.1560.10">
    <property type="entry name" value="ABC transporter type 1, transmembrane domain"/>
    <property type="match status" value="2"/>
</dbReference>
<comment type="subcellular location">
    <subcellularLocation>
        <location evidence="1">Membrane</location>
        <topology evidence="1">Multi-pass membrane protein</topology>
    </subcellularLocation>
</comment>
<dbReference type="GO" id="GO:0090374">
    <property type="term" value="P:oligopeptide export from mitochondrion"/>
    <property type="evidence" value="ECO:0007669"/>
    <property type="project" value="TreeGrafter"/>
</dbReference>
<keyword evidence="13" id="KW-1185">Reference proteome</keyword>
<dbReference type="FunFam" id="3.40.50.300:FF:000967">
    <property type="entry name" value="ABC multidrug transporter mdr4"/>
    <property type="match status" value="1"/>
</dbReference>
<evidence type="ECO:0000313" key="13">
    <source>
        <dbReference type="Proteomes" id="UP001201812"/>
    </source>
</evidence>
<dbReference type="PANTHER" id="PTHR43394:SF27">
    <property type="entry name" value="ATP-DEPENDENT TRANSLOCASE ABCB1-LIKE"/>
    <property type="match status" value="1"/>
</dbReference>
<dbReference type="Gene3D" id="3.40.50.300">
    <property type="entry name" value="P-loop containing nucleotide triphosphate hydrolases"/>
    <property type="match status" value="2"/>
</dbReference>
<evidence type="ECO:0000256" key="7">
    <source>
        <dbReference type="ARBA" id="ARBA00022989"/>
    </source>
</evidence>
<keyword evidence="5" id="KW-0547">Nucleotide-binding</keyword>
<keyword evidence="7 9" id="KW-1133">Transmembrane helix</keyword>
<feature type="domain" description="ABC transmembrane type-1" evidence="11">
    <location>
        <begin position="772"/>
        <end position="1011"/>
    </location>
</feature>
<keyword evidence="6" id="KW-0067">ATP-binding</keyword>
<feature type="transmembrane region" description="Helical" evidence="9">
    <location>
        <begin position="343"/>
        <end position="361"/>
    </location>
</feature>
<evidence type="ECO:0000313" key="12">
    <source>
        <dbReference type="EMBL" id="KAI1714514.1"/>
    </source>
</evidence>
<dbReference type="GO" id="GO:0005743">
    <property type="term" value="C:mitochondrial inner membrane"/>
    <property type="evidence" value="ECO:0007669"/>
    <property type="project" value="TreeGrafter"/>
</dbReference>
<dbReference type="EMBL" id="JAKKPZ010000013">
    <property type="protein sequence ID" value="KAI1714514.1"/>
    <property type="molecule type" value="Genomic_DNA"/>
</dbReference>
<evidence type="ECO:0000256" key="3">
    <source>
        <dbReference type="ARBA" id="ARBA00022448"/>
    </source>
</evidence>
<comment type="caution">
    <text evidence="12">The sequence shown here is derived from an EMBL/GenBank/DDBJ whole genome shotgun (WGS) entry which is preliminary data.</text>
</comment>
<feature type="domain" description="ABC transporter" evidence="10">
    <location>
        <begin position="410"/>
        <end position="654"/>
    </location>
</feature>
<accession>A0AAD4R0X2</accession>
<dbReference type="Proteomes" id="UP001201812">
    <property type="component" value="Unassembled WGS sequence"/>
</dbReference>
<feature type="transmembrane region" description="Helical" evidence="9">
    <location>
        <begin position="988"/>
        <end position="1006"/>
    </location>
</feature>
<dbReference type="Pfam" id="PF00664">
    <property type="entry name" value="ABC_membrane"/>
    <property type="match status" value="3"/>
</dbReference>
<dbReference type="InterPro" id="IPR036640">
    <property type="entry name" value="ABC1_TM_sf"/>
</dbReference>
<dbReference type="CDD" id="cd18578">
    <property type="entry name" value="ABC_6TM_Pgp_ABCB1_D2_like"/>
    <property type="match status" value="1"/>
</dbReference>
<dbReference type="SUPFAM" id="SSF52540">
    <property type="entry name" value="P-loop containing nucleoside triphosphate hydrolases"/>
    <property type="match status" value="2"/>
</dbReference>
<dbReference type="InterPro" id="IPR027417">
    <property type="entry name" value="P-loop_NTPase"/>
</dbReference>